<comment type="caution">
    <text evidence="2">The sequence shown here is derived from an EMBL/GenBank/DDBJ whole genome shotgun (WGS) entry which is preliminary data.</text>
</comment>
<organism evidence="2 3">
    <name type="scientific">Cotesia glomerata</name>
    <name type="common">Lepidopteran parasitic wasp</name>
    <name type="synonym">Apanteles glomeratus</name>
    <dbReference type="NCBI Taxonomy" id="32391"/>
    <lineage>
        <taxon>Eukaryota</taxon>
        <taxon>Metazoa</taxon>
        <taxon>Ecdysozoa</taxon>
        <taxon>Arthropoda</taxon>
        <taxon>Hexapoda</taxon>
        <taxon>Insecta</taxon>
        <taxon>Pterygota</taxon>
        <taxon>Neoptera</taxon>
        <taxon>Endopterygota</taxon>
        <taxon>Hymenoptera</taxon>
        <taxon>Apocrita</taxon>
        <taxon>Ichneumonoidea</taxon>
        <taxon>Braconidae</taxon>
        <taxon>Microgastrinae</taxon>
        <taxon>Cotesia</taxon>
    </lineage>
</organism>
<protein>
    <submittedName>
        <fullName evidence="2">Uncharacterized protein</fullName>
    </submittedName>
</protein>
<keyword evidence="3" id="KW-1185">Reference proteome</keyword>
<gene>
    <name evidence="2" type="ORF">KQX54_000579</name>
</gene>
<name>A0AAV7IYP0_COTGL</name>
<sequence>MLPALPMSNNDISKSTRETLEPIIKPPKLKVPTTTIPQNSNETSKKGRPSNIERLRTTKSSSCPSILDFIENTRKRGRDESQQNLPEDRPAKIPSSPCLPPQKASTNEDAGMEEILEEIKAPRKEQNIKHQELTMKIEQNSAAFTAACSSITESLNKLKEEFQQSRASHEARITALETNSIKNSQIEHLQELSTMLESKAKNLSTGNQDDINKKLEDMALKLEYLEKEQCDTDAISIFTKRIIVDLKNSDLKSAVMKNKKEILDGTKVYIHPDRTHKESQED</sequence>
<proteinExistence type="predicted"/>
<evidence type="ECO:0000313" key="2">
    <source>
        <dbReference type="EMBL" id="KAH0562665.1"/>
    </source>
</evidence>
<dbReference type="EMBL" id="JAHXZJ010000041">
    <property type="protein sequence ID" value="KAH0562665.1"/>
    <property type="molecule type" value="Genomic_DNA"/>
</dbReference>
<feature type="compositionally biased region" description="Basic and acidic residues" evidence="1">
    <location>
        <begin position="71"/>
        <end position="91"/>
    </location>
</feature>
<dbReference type="AlphaFoldDB" id="A0AAV7IYP0"/>
<evidence type="ECO:0000256" key="1">
    <source>
        <dbReference type="SAM" id="MobiDB-lite"/>
    </source>
</evidence>
<accession>A0AAV7IYP0</accession>
<reference evidence="2 3" key="1">
    <citation type="journal article" date="2021" name="J. Hered.">
        <title>A chromosome-level genome assembly of the parasitoid wasp, Cotesia glomerata (Hymenoptera: Braconidae).</title>
        <authorList>
            <person name="Pinto B.J."/>
            <person name="Weis J.J."/>
            <person name="Gamble T."/>
            <person name="Ode P.J."/>
            <person name="Paul R."/>
            <person name="Zaspel J.M."/>
        </authorList>
    </citation>
    <scope>NUCLEOTIDE SEQUENCE [LARGE SCALE GENOMIC DNA]</scope>
    <source>
        <strain evidence="2">CgM1</strain>
    </source>
</reference>
<feature type="compositionally biased region" description="Polar residues" evidence="1">
    <location>
        <begin position="32"/>
        <end position="42"/>
    </location>
</feature>
<evidence type="ECO:0000313" key="3">
    <source>
        <dbReference type="Proteomes" id="UP000826195"/>
    </source>
</evidence>
<feature type="region of interest" description="Disordered" evidence="1">
    <location>
        <begin position="1"/>
        <end position="108"/>
    </location>
</feature>
<dbReference type="Proteomes" id="UP000826195">
    <property type="component" value="Unassembled WGS sequence"/>
</dbReference>